<accession>A0A0W8DKC6</accession>
<protein>
    <submittedName>
        <fullName evidence="1">Uncharacterized protein</fullName>
    </submittedName>
</protein>
<comment type="caution">
    <text evidence="1">The sequence shown here is derived from an EMBL/GenBank/DDBJ whole genome shotgun (WGS) entry which is preliminary data.</text>
</comment>
<dbReference type="AlphaFoldDB" id="A0A0W8DKC6"/>
<reference evidence="1 2" key="1">
    <citation type="submission" date="2015-11" db="EMBL/GenBank/DDBJ databases">
        <title>Genomes and virulence difference between two physiological races of Phytophthora nicotianae.</title>
        <authorList>
            <person name="Liu H."/>
            <person name="Ma X."/>
            <person name="Yu H."/>
            <person name="Fang D."/>
            <person name="Li Y."/>
            <person name="Wang X."/>
            <person name="Wang W."/>
            <person name="Dong Y."/>
            <person name="Xiao B."/>
        </authorList>
    </citation>
    <scope>NUCLEOTIDE SEQUENCE [LARGE SCALE GENOMIC DNA]</scope>
    <source>
        <strain evidence="2">race 0</strain>
    </source>
</reference>
<gene>
    <name evidence="1" type="ORF">AM587_10000570</name>
</gene>
<sequence>MVARIFKVKTPTFIKTITGFIEVVTRKLYEEWVTSQLKVTTMRALVTSGHTFNNFPCALYATDVTFQQSNRPSGSMAEAIPFYSAKHKFEIGSDLSEAESDTTQMPR</sequence>
<dbReference type="EMBL" id="LNFO01000985">
    <property type="protein sequence ID" value="KUF96728.1"/>
    <property type="molecule type" value="Genomic_DNA"/>
</dbReference>
<dbReference type="Proteomes" id="UP000052943">
    <property type="component" value="Unassembled WGS sequence"/>
</dbReference>
<proteinExistence type="predicted"/>
<name>A0A0W8DKC6_PHYNI</name>
<evidence type="ECO:0000313" key="2">
    <source>
        <dbReference type="Proteomes" id="UP000052943"/>
    </source>
</evidence>
<evidence type="ECO:0000313" key="1">
    <source>
        <dbReference type="EMBL" id="KUF96728.1"/>
    </source>
</evidence>
<organism evidence="1 2">
    <name type="scientific">Phytophthora nicotianae</name>
    <name type="common">Potato buckeye rot agent</name>
    <name type="synonym">Phytophthora parasitica</name>
    <dbReference type="NCBI Taxonomy" id="4792"/>
    <lineage>
        <taxon>Eukaryota</taxon>
        <taxon>Sar</taxon>
        <taxon>Stramenopiles</taxon>
        <taxon>Oomycota</taxon>
        <taxon>Peronosporomycetes</taxon>
        <taxon>Peronosporales</taxon>
        <taxon>Peronosporaceae</taxon>
        <taxon>Phytophthora</taxon>
    </lineage>
</organism>